<dbReference type="PANTHER" id="PTHR48081">
    <property type="entry name" value="AB HYDROLASE SUPERFAMILY PROTEIN C4A8.06C"/>
    <property type="match status" value="1"/>
</dbReference>
<dbReference type="Proteomes" id="UP000002432">
    <property type="component" value="Chromosome"/>
</dbReference>
<dbReference type="eggNOG" id="COG1506">
    <property type="taxonomic scope" value="Bacteria"/>
</dbReference>
<gene>
    <name evidence="3" type="ordered locus">Acid345_0679</name>
</gene>
<evidence type="ECO:0000313" key="3">
    <source>
        <dbReference type="EMBL" id="ABF39684.1"/>
    </source>
</evidence>
<dbReference type="ESTHER" id="korve-q1itw6">
    <property type="family name" value="Est9X"/>
</dbReference>
<dbReference type="InterPro" id="IPR029058">
    <property type="entry name" value="AB_hydrolase_fold"/>
</dbReference>
<dbReference type="GO" id="GO:0016787">
    <property type="term" value="F:hydrolase activity"/>
    <property type="evidence" value="ECO:0007669"/>
    <property type="project" value="UniProtKB-KW"/>
</dbReference>
<dbReference type="InterPro" id="IPR049492">
    <property type="entry name" value="BD-FAE-like_dom"/>
</dbReference>
<dbReference type="STRING" id="204669.Acid345_0679"/>
<dbReference type="InterPro" id="IPR050300">
    <property type="entry name" value="GDXG_lipolytic_enzyme"/>
</dbReference>
<dbReference type="Gene3D" id="3.40.50.1820">
    <property type="entry name" value="alpha/beta hydrolase"/>
    <property type="match status" value="1"/>
</dbReference>
<dbReference type="KEGG" id="aba:Acid345_0679"/>
<name>Q1ITW6_KORVE</name>
<evidence type="ECO:0000313" key="4">
    <source>
        <dbReference type="Proteomes" id="UP000002432"/>
    </source>
</evidence>
<dbReference type="EnsemblBacteria" id="ABF39684">
    <property type="protein sequence ID" value="ABF39684"/>
    <property type="gene ID" value="Acid345_0679"/>
</dbReference>
<dbReference type="Pfam" id="PF20434">
    <property type="entry name" value="BD-FAE"/>
    <property type="match status" value="1"/>
</dbReference>
<dbReference type="HOGENOM" id="CLU_012494_10_1_0"/>
<organism evidence="3 4">
    <name type="scientific">Koribacter versatilis (strain Ellin345)</name>
    <dbReference type="NCBI Taxonomy" id="204669"/>
    <lineage>
        <taxon>Bacteria</taxon>
        <taxon>Pseudomonadati</taxon>
        <taxon>Acidobacteriota</taxon>
        <taxon>Terriglobia</taxon>
        <taxon>Terriglobales</taxon>
        <taxon>Candidatus Korobacteraceae</taxon>
        <taxon>Candidatus Korobacter</taxon>
    </lineage>
</organism>
<evidence type="ECO:0000256" key="1">
    <source>
        <dbReference type="ARBA" id="ARBA00022801"/>
    </source>
</evidence>
<evidence type="ECO:0000259" key="2">
    <source>
        <dbReference type="Pfam" id="PF20434"/>
    </source>
</evidence>
<keyword evidence="1" id="KW-0378">Hydrolase</keyword>
<accession>Q1ITW6</accession>
<keyword evidence="4" id="KW-1185">Reference proteome</keyword>
<proteinExistence type="predicted"/>
<dbReference type="RefSeq" id="WP_011521486.1">
    <property type="nucleotide sequence ID" value="NC_008009.1"/>
</dbReference>
<dbReference type="OrthoDB" id="112545at2"/>
<dbReference type="SUPFAM" id="SSF53474">
    <property type="entry name" value="alpha/beta-Hydrolases"/>
    <property type="match status" value="1"/>
</dbReference>
<dbReference type="EMBL" id="CP000360">
    <property type="protein sequence ID" value="ABF39684.1"/>
    <property type="molecule type" value="Genomic_DNA"/>
</dbReference>
<sequence length="249" mass="26970">MTRDLLSIPPVPADRRVLYGDDPNQFFDLYLPDAPHAVAMVIHGGFWRAKYDLLHVSHMCSVLAKSGVAVASLEYRRVGNSGGGWPGSYNDVRAGFAAIRKHFGENLKYVAIGHSAGGHLALRLAVDEPTLSGVAALAPVAVLKTAYEMNLSNGAVEEFLGGSPAEIPGIYASACPSQHPSTVQRILLHGDLDTDVPIAISKEFEAARQNDSGTVWFMKLEETEHMDLIDPESRAWPIVHMDIESLIDG</sequence>
<protein>
    <submittedName>
        <fullName evidence="3">Lipase/esterase</fullName>
    </submittedName>
</protein>
<feature type="domain" description="BD-FAE-like" evidence="2">
    <location>
        <begin position="28"/>
        <end position="206"/>
    </location>
</feature>
<dbReference type="PANTHER" id="PTHR48081:SF33">
    <property type="entry name" value="KYNURENINE FORMAMIDASE"/>
    <property type="match status" value="1"/>
</dbReference>
<reference evidence="3 4" key="1">
    <citation type="journal article" date="2009" name="Appl. Environ. Microbiol.">
        <title>Three genomes from the phylum Acidobacteria provide insight into the lifestyles of these microorganisms in soils.</title>
        <authorList>
            <person name="Ward N.L."/>
            <person name="Challacombe J.F."/>
            <person name="Janssen P.H."/>
            <person name="Henrissat B."/>
            <person name="Coutinho P.M."/>
            <person name="Wu M."/>
            <person name="Xie G."/>
            <person name="Haft D.H."/>
            <person name="Sait M."/>
            <person name="Badger J."/>
            <person name="Barabote R.D."/>
            <person name="Bradley B."/>
            <person name="Brettin T.S."/>
            <person name="Brinkac L.M."/>
            <person name="Bruce D."/>
            <person name="Creasy T."/>
            <person name="Daugherty S.C."/>
            <person name="Davidsen T.M."/>
            <person name="DeBoy R.T."/>
            <person name="Detter J.C."/>
            <person name="Dodson R.J."/>
            <person name="Durkin A.S."/>
            <person name="Ganapathy A."/>
            <person name="Gwinn-Giglio M."/>
            <person name="Han C.S."/>
            <person name="Khouri H."/>
            <person name="Kiss H."/>
            <person name="Kothari S.P."/>
            <person name="Madupu R."/>
            <person name="Nelson K.E."/>
            <person name="Nelson W.C."/>
            <person name="Paulsen I."/>
            <person name="Penn K."/>
            <person name="Ren Q."/>
            <person name="Rosovitz M.J."/>
            <person name="Selengut J.D."/>
            <person name="Shrivastava S."/>
            <person name="Sullivan S.A."/>
            <person name="Tapia R."/>
            <person name="Thompson L.S."/>
            <person name="Watkins K.L."/>
            <person name="Yang Q."/>
            <person name="Yu C."/>
            <person name="Zafar N."/>
            <person name="Zhou L."/>
            <person name="Kuske C.R."/>
        </authorList>
    </citation>
    <scope>NUCLEOTIDE SEQUENCE [LARGE SCALE GENOMIC DNA]</scope>
    <source>
        <strain evidence="3 4">Ellin345</strain>
    </source>
</reference>
<dbReference type="AlphaFoldDB" id="Q1ITW6"/>